<comment type="similarity">
    <text evidence="4">Belongs to the peptidase S8 family.</text>
</comment>
<organism evidence="8 9">
    <name type="scientific">Calothrix parasitica NIES-267</name>
    <dbReference type="NCBI Taxonomy" id="1973488"/>
    <lineage>
        <taxon>Bacteria</taxon>
        <taxon>Bacillati</taxon>
        <taxon>Cyanobacteriota</taxon>
        <taxon>Cyanophyceae</taxon>
        <taxon>Nostocales</taxon>
        <taxon>Calotrichaceae</taxon>
        <taxon>Calothrix</taxon>
    </lineage>
</organism>
<feature type="domain" description="Peptidase S8/S53" evidence="6">
    <location>
        <begin position="414"/>
        <end position="686"/>
    </location>
</feature>
<feature type="active site" description="Charge relay system" evidence="4">
    <location>
        <position position="456"/>
    </location>
</feature>
<dbReference type="Gene3D" id="3.40.50.200">
    <property type="entry name" value="Peptidase S8/S53 domain"/>
    <property type="match status" value="1"/>
</dbReference>
<dbReference type="SUPFAM" id="SSF52743">
    <property type="entry name" value="Subtilisin-like"/>
    <property type="match status" value="1"/>
</dbReference>
<dbReference type="InterPro" id="IPR015500">
    <property type="entry name" value="Peptidase_S8_subtilisin-rel"/>
</dbReference>
<evidence type="ECO:0000256" key="5">
    <source>
        <dbReference type="SAM" id="MobiDB-lite"/>
    </source>
</evidence>
<dbReference type="Proteomes" id="UP000218418">
    <property type="component" value="Chromosome"/>
</dbReference>
<dbReference type="GO" id="GO:0016020">
    <property type="term" value="C:membrane"/>
    <property type="evidence" value="ECO:0007669"/>
    <property type="project" value="TreeGrafter"/>
</dbReference>
<evidence type="ECO:0000256" key="4">
    <source>
        <dbReference type="PROSITE-ProRule" id="PRU01240"/>
    </source>
</evidence>
<dbReference type="PRINTS" id="PR00723">
    <property type="entry name" value="SUBTILISIN"/>
</dbReference>
<dbReference type="InterPro" id="IPR000209">
    <property type="entry name" value="Peptidase_S8/S53_dom"/>
</dbReference>
<dbReference type="EMBL" id="AP018227">
    <property type="protein sequence ID" value="BAY85665.1"/>
    <property type="molecule type" value="Genomic_DNA"/>
</dbReference>
<keyword evidence="9" id="KW-1185">Reference proteome</keyword>
<evidence type="ECO:0000313" key="8">
    <source>
        <dbReference type="EMBL" id="BAY85665.1"/>
    </source>
</evidence>
<dbReference type="Pfam" id="PF04151">
    <property type="entry name" value="PPC"/>
    <property type="match status" value="2"/>
</dbReference>
<evidence type="ECO:0000256" key="1">
    <source>
        <dbReference type="ARBA" id="ARBA00022670"/>
    </source>
</evidence>
<dbReference type="InterPro" id="IPR007280">
    <property type="entry name" value="Peptidase_C_arc/bac"/>
</dbReference>
<dbReference type="Gene3D" id="2.60.120.380">
    <property type="match status" value="2"/>
</dbReference>
<evidence type="ECO:0000313" key="9">
    <source>
        <dbReference type="Proteomes" id="UP000218418"/>
    </source>
</evidence>
<feature type="domain" description="Peptidase C-terminal archaeal/bacterial" evidence="7">
    <location>
        <begin position="157"/>
        <end position="220"/>
    </location>
</feature>
<evidence type="ECO:0000256" key="3">
    <source>
        <dbReference type="ARBA" id="ARBA00022825"/>
    </source>
</evidence>
<dbReference type="OrthoDB" id="543865at2"/>
<keyword evidence="3 4" id="KW-0720">Serine protease</keyword>
<sequence>MSESVRKGLLESAKQLSINTNNTIINDTISDFEANDLYSFNLKGRSSFNLSLDGLSADADVKLLQDKNANGKFDKGEKIAYSNNGGRLSESISTDLAAGDYYIEVYSYDKIETNYRLTTSAVSFDGAGNSRNNAREIAVDSQTKIITDWVGKADSQDYYKFSVTNTSDFKVVVDGLSADADLRLLSGKGNTLLSSLRGGTASESITQTLETGDYYLKVYSYNNSETYYHLKISASTSQQNISDSLDNTQPIPTSNSYTGINSSVNQSSPIPTSAPIPQSAANTRSQAGTLRADTFTFQSGYSQTIFSGNGNVDYGSGARDLIDLSGFASNTVTFNYANSPNGGIAYNPGNGTRIFDALSFGDGSQILFEGIERIKFADTAINLSRTTNDPEFSKQWNLQGMGVHNAWRFTTGTDNVMIGIQDTGLGTNSSGSIHPDLRQTDFVGNNYLDEWGNFSHGTSVQGSIAAKSNNNQGGAGINWNSDLMHIDVVGEDASDYNLATATQAMIDKANAEGKRLVVNISLAGGYSTEFEQLVAANQDKALFVIAAGNHNKNSISSPADLAKKYSNVMAVGSSWGATDWYGDAKKPGERISYDNWWGSNYGDGLTVTAPSEFLATSANRNSDGQFDFGYNNKFNGTSASTANVSGVASLVWSVNSNLSAGQIKTIISETAYDVGQEGYDKAHGHGFVNADAAVRRALAIARGFMT</sequence>
<evidence type="ECO:0000256" key="2">
    <source>
        <dbReference type="ARBA" id="ARBA00022801"/>
    </source>
</evidence>
<dbReference type="GO" id="GO:0016485">
    <property type="term" value="P:protein processing"/>
    <property type="evidence" value="ECO:0007669"/>
    <property type="project" value="TreeGrafter"/>
</dbReference>
<name>A0A1Z4LWN2_9CYAN</name>
<evidence type="ECO:0000259" key="6">
    <source>
        <dbReference type="Pfam" id="PF00082"/>
    </source>
</evidence>
<proteinExistence type="inferred from homology"/>
<keyword evidence="2 4" id="KW-0378">Hydrolase</keyword>
<feature type="active site" description="Charge relay system" evidence="4">
    <location>
        <position position="638"/>
    </location>
</feature>
<gene>
    <name evidence="8" type="ORF">NIES267_51660</name>
</gene>
<dbReference type="PANTHER" id="PTHR42884:SF14">
    <property type="entry name" value="NEUROENDOCRINE CONVERTASE 1"/>
    <property type="match status" value="1"/>
</dbReference>
<dbReference type="AlphaFoldDB" id="A0A1Z4LWN2"/>
<feature type="domain" description="Peptidase C-terminal archaeal/bacterial" evidence="7">
    <location>
        <begin position="35"/>
        <end position="107"/>
    </location>
</feature>
<dbReference type="PROSITE" id="PS51892">
    <property type="entry name" value="SUBTILASE"/>
    <property type="match status" value="1"/>
</dbReference>
<evidence type="ECO:0008006" key="10">
    <source>
        <dbReference type="Google" id="ProtNLM"/>
    </source>
</evidence>
<protein>
    <recommendedName>
        <fullName evidence="10">Peptidase S8/S53</fullName>
    </recommendedName>
</protein>
<evidence type="ECO:0000259" key="7">
    <source>
        <dbReference type="Pfam" id="PF04151"/>
    </source>
</evidence>
<dbReference type="Pfam" id="PF00082">
    <property type="entry name" value="Peptidase_S8"/>
    <property type="match status" value="1"/>
</dbReference>
<keyword evidence="1 4" id="KW-0645">Protease</keyword>
<dbReference type="PANTHER" id="PTHR42884">
    <property type="entry name" value="PROPROTEIN CONVERTASE SUBTILISIN/KEXIN-RELATED"/>
    <property type="match status" value="1"/>
</dbReference>
<feature type="region of interest" description="Disordered" evidence="5">
    <location>
        <begin position="265"/>
        <end position="287"/>
    </location>
</feature>
<reference evidence="8 9" key="1">
    <citation type="submission" date="2017-06" db="EMBL/GenBank/DDBJ databases">
        <title>Genome sequencing of cyanobaciteial culture collection at National Institute for Environmental Studies (NIES).</title>
        <authorList>
            <person name="Hirose Y."/>
            <person name="Shimura Y."/>
            <person name="Fujisawa T."/>
            <person name="Nakamura Y."/>
            <person name="Kawachi M."/>
        </authorList>
    </citation>
    <scope>NUCLEOTIDE SEQUENCE [LARGE SCALE GENOMIC DNA]</scope>
    <source>
        <strain evidence="8 9">NIES-267</strain>
    </source>
</reference>
<accession>A0A1Z4LWN2</accession>
<dbReference type="SUPFAM" id="SSF89260">
    <property type="entry name" value="Collagen-binding domain"/>
    <property type="match status" value="2"/>
</dbReference>
<dbReference type="GO" id="GO:0004252">
    <property type="term" value="F:serine-type endopeptidase activity"/>
    <property type="evidence" value="ECO:0007669"/>
    <property type="project" value="UniProtKB-UniRule"/>
</dbReference>
<feature type="active site" description="Charge relay system" evidence="4">
    <location>
        <position position="422"/>
    </location>
</feature>
<dbReference type="InterPro" id="IPR036852">
    <property type="entry name" value="Peptidase_S8/S53_dom_sf"/>
</dbReference>